<keyword evidence="2" id="KW-1185">Reference proteome</keyword>
<accession>A0ABQ9J0J7</accession>
<name>A0ABQ9J0J7_9CUCU</name>
<gene>
    <name evidence="1" type="ORF">NQ317_016558</name>
</gene>
<evidence type="ECO:0000313" key="1">
    <source>
        <dbReference type="EMBL" id="KAJ8969780.1"/>
    </source>
</evidence>
<protein>
    <submittedName>
        <fullName evidence="1">Uncharacterized protein</fullName>
    </submittedName>
</protein>
<dbReference type="Proteomes" id="UP001162164">
    <property type="component" value="Unassembled WGS sequence"/>
</dbReference>
<sequence length="130" mass="15625">MASLVAEGCAVMCEILGHYILSQFTYHTNQVVIQKRRRRRRWWVEWILNRNVSGAKHFIENELQYRYSEDFKNLPRMSEDDFYFLLERVSATIQKNDTNMREAIPAKEKLMITLRYLATGNSFKTLEFFF</sequence>
<reference evidence="1" key="1">
    <citation type="journal article" date="2023" name="Insect Mol. Biol.">
        <title>Genome sequencing provides insights into the evolution of gene families encoding plant cell wall-degrading enzymes in longhorned beetles.</title>
        <authorList>
            <person name="Shin N.R."/>
            <person name="Okamura Y."/>
            <person name="Kirsch R."/>
            <person name="Pauchet Y."/>
        </authorList>
    </citation>
    <scope>NUCLEOTIDE SEQUENCE</scope>
    <source>
        <strain evidence="1">MMC_N1</strain>
    </source>
</reference>
<dbReference type="EMBL" id="JAPWTJ010001728">
    <property type="protein sequence ID" value="KAJ8969780.1"/>
    <property type="molecule type" value="Genomic_DNA"/>
</dbReference>
<proteinExistence type="predicted"/>
<organism evidence="1 2">
    <name type="scientific">Molorchus minor</name>
    <dbReference type="NCBI Taxonomy" id="1323400"/>
    <lineage>
        <taxon>Eukaryota</taxon>
        <taxon>Metazoa</taxon>
        <taxon>Ecdysozoa</taxon>
        <taxon>Arthropoda</taxon>
        <taxon>Hexapoda</taxon>
        <taxon>Insecta</taxon>
        <taxon>Pterygota</taxon>
        <taxon>Neoptera</taxon>
        <taxon>Endopterygota</taxon>
        <taxon>Coleoptera</taxon>
        <taxon>Polyphaga</taxon>
        <taxon>Cucujiformia</taxon>
        <taxon>Chrysomeloidea</taxon>
        <taxon>Cerambycidae</taxon>
        <taxon>Lamiinae</taxon>
        <taxon>Monochamini</taxon>
        <taxon>Molorchus</taxon>
    </lineage>
</organism>
<comment type="caution">
    <text evidence="1">The sequence shown here is derived from an EMBL/GenBank/DDBJ whole genome shotgun (WGS) entry which is preliminary data.</text>
</comment>
<evidence type="ECO:0000313" key="2">
    <source>
        <dbReference type="Proteomes" id="UP001162164"/>
    </source>
</evidence>